<feature type="signal peptide" evidence="1">
    <location>
        <begin position="1"/>
        <end position="19"/>
    </location>
</feature>
<comment type="caution">
    <text evidence="2">The sequence shown here is derived from an EMBL/GenBank/DDBJ whole genome shotgun (WGS) entry which is preliminary data.</text>
</comment>
<dbReference type="EMBL" id="CAXAMN010021815">
    <property type="protein sequence ID" value="CAK9063736.1"/>
    <property type="molecule type" value="Genomic_DNA"/>
</dbReference>
<name>A0ABP0NJE8_9DINO</name>
<keyword evidence="3" id="KW-1185">Reference proteome</keyword>
<dbReference type="Proteomes" id="UP001642484">
    <property type="component" value="Unassembled WGS sequence"/>
</dbReference>
<accession>A0ABP0NJE8</accession>
<evidence type="ECO:0000313" key="3">
    <source>
        <dbReference type="Proteomes" id="UP001642484"/>
    </source>
</evidence>
<proteinExistence type="predicted"/>
<evidence type="ECO:0000313" key="2">
    <source>
        <dbReference type="EMBL" id="CAK9063736.1"/>
    </source>
</evidence>
<protein>
    <submittedName>
        <fullName evidence="2">Uncharacterized protein</fullName>
    </submittedName>
</protein>
<feature type="chain" id="PRO_5045556518" evidence="1">
    <location>
        <begin position="20"/>
        <end position="110"/>
    </location>
</feature>
<gene>
    <name evidence="2" type="ORF">CCMP2556_LOCUS31301</name>
</gene>
<evidence type="ECO:0000256" key="1">
    <source>
        <dbReference type="SAM" id="SignalP"/>
    </source>
</evidence>
<keyword evidence="1" id="KW-0732">Signal</keyword>
<reference evidence="2 3" key="1">
    <citation type="submission" date="2024-02" db="EMBL/GenBank/DDBJ databases">
        <authorList>
            <person name="Chen Y."/>
            <person name="Shah S."/>
            <person name="Dougan E. K."/>
            <person name="Thang M."/>
            <person name="Chan C."/>
        </authorList>
    </citation>
    <scope>NUCLEOTIDE SEQUENCE [LARGE SCALE GENOMIC DNA]</scope>
</reference>
<sequence length="110" mass="13319">MRVATTTWLFFLCISMTFAVRFVSDDADTSEKSLDEKKRDDKKYPPCDFRYANWADNPRMTKRCKSKYFNQYACKNTVGCKWFGEDCDWDCRDWQRRHKYWKGYVGQMLS</sequence>
<organism evidence="2 3">
    <name type="scientific">Durusdinium trenchii</name>
    <dbReference type="NCBI Taxonomy" id="1381693"/>
    <lineage>
        <taxon>Eukaryota</taxon>
        <taxon>Sar</taxon>
        <taxon>Alveolata</taxon>
        <taxon>Dinophyceae</taxon>
        <taxon>Suessiales</taxon>
        <taxon>Symbiodiniaceae</taxon>
        <taxon>Durusdinium</taxon>
    </lineage>
</organism>